<protein>
    <submittedName>
        <fullName evidence="2">Uncharacterized protein</fullName>
    </submittedName>
</protein>
<evidence type="ECO:0000313" key="3">
    <source>
        <dbReference type="Proteomes" id="UP000650833"/>
    </source>
</evidence>
<dbReference type="Proteomes" id="UP000650833">
    <property type="component" value="Unassembled WGS sequence"/>
</dbReference>
<proteinExistence type="predicted"/>
<name>A0A8H7RTQ8_9FUNG</name>
<keyword evidence="1" id="KW-0472">Membrane</keyword>
<evidence type="ECO:0000256" key="1">
    <source>
        <dbReference type="SAM" id="Phobius"/>
    </source>
</evidence>
<dbReference type="AlphaFoldDB" id="A0A8H7RTQ8"/>
<organism evidence="2 3">
    <name type="scientific">Mucor plumbeus</name>
    <dbReference type="NCBI Taxonomy" id="97098"/>
    <lineage>
        <taxon>Eukaryota</taxon>
        <taxon>Fungi</taxon>
        <taxon>Fungi incertae sedis</taxon>
        <taxon>Mucoromycota</taxon>
        <taxon>Mucoromycotina</taxon>
        <taxon>Mucoromycetes</taxon>
        <taxon>Mucorales</taxon>
        <taxon>Mucorineae</taxon>
        <taxon>Mucoraceae</taxon>
        <taxon>Mucor</taxon>
    </lineage>
</organism>
<feature type="transmembrane region" description="Helical" evidence="1">
    <location>
        <begin position="119"/>
        <end position="143"/>
    </location>
</feature>
<keyword evidence="3" id="KW-1185">Reference proteome</keyword>
<accession>A0A8H7RTQ8</accession>
<reference evidence="2" key="1">
    <citation type="submission" date="2020-12" db="EMBL/GenBank/DDBJ databases">
        <title>Metabolic potential, ecology and presence of endohyphal bacteria is reflected in genomic diversity of Mucoromycotina.</title>
        <authorList>
            <person name="Muszewska A."/>
            <person name="Okrasinska A."/>
            <person name="Steczkiewicz K."/>
            <person name="Drgas O."/>
            <person name="Orlowska M."/>
            <person name="Perlinska-Lenart U."/>
            <person name="Aleksandrzak-Piekarczyk T."/>
            <person name="Szatraj K."/>
            <person name="Zielenkiewicz U."/>
            <person name="Pilsyk S."/>
            <person name="Malc E."/>
            <person name="Mieczkowski P."/>
            <person name="Kruszewska J.S."/>
            <person name="Biernat P."/>
            <person name="Pawlowska J."/>
        </authorList>
    </citation>
    <scope>NUCLEOTIDE SEQUENCE</scope>
    <source>
        <strain evidence="2">CBS 226.32</strain>
    </source>
</reference>
<comment type="caution">
    <text evidence="2">The sequence shown here is derived from an EMBL/GenBank/DDBJ whole genome shotgun (WGS) entry which is preliminary data.</text>
</comment>
<feature type="transmembrane region" description="Helical" evidence="1">
    <location>
        <begin position="86"/>
        <end position="107"/>
    </location>
</feature>
<gene>
    <name evidence="2" type="ORF">INT46_006227</name>
</gene>
<dbReference type="EMBL" id="JAEPRC010000005">
    <property type="protein sequence ID" value="KAG2215623.1"/>
    <property type="molecule type" value="Genomic_DNA"/>
</dbReference>
<keyword evidence="1" id="KW-0812">Transmembrane</keyword>
<evidence type="ECO:0000313" key="2">
    <source>
        <dbReference type="EMBL" id="KAG2215623.1"/>
    </source>
</evidence>
<sequence length="280" mass="30965">MTFPFLTNTSCAIAAGIYAVRGNDEMASKLTMAQYYFWTFYCGYLGTLLLFAGVRLMRLLDKHLLVQSELRVNINKIKTGALKVRIIVVVGTSCMWIFAFLVGLYSACRDAVMTNQVTNMVVAAVWLFAGPIATFFIEVAVLINPEIAAQLGSLSFGSSSDSRMSQDQLDGNFTNNSRKLTSFELGISSRIKSTQSNLITSSSQLDDDIRFSFNIIKRPEDSLDVLLLDEKDSISISNSSSRLTKIEQEQQKYNATIVKVRSNPPIFHTNASNSANSSVI</sequence>
<feature type="transmembrane region" description="Helical" evidence="1">
    <location>
        <begin position="35"/>
        <end position="54"/>
    </location>
</feature>
<dbReference type="OrthoDB" id="2280990at2759"/>
<keyword evidence="1" id="KW-1133">Transmembrane helix</keyword>